<proteinExistence type="predicted"/>
<reference evidence="3 4" key="1">
    <citation type="journal article" date="2009" name="Stand. Genomic Sci.">
        <title>Complete genome sequence of Halogeometricum borinquense type strain (PR3).</title>
        <authorList>
            <person name="Malfatti S."/>
            <person name="Tindall B.J."/>
            <person name="Schneider S."/>
            <person name="Fahnrich R."/>
            <person name="Lapidus A."/>
            <person name="Labuttii K."/>
            <person name="Copeland A."/>
            <person name="Glavina Del Rio T."/>
            <person name="Nolan M."/>
            <person name="Chen F."/>
            <person name="Lucas S."/>
            <person name="Tice H."/>
            <person name="Cheng J.F."/>
            <person name="Bruce D."/>
            <person name="Goodwin L."/>
            <person name="Pitluck S."/>
            <person name="Anderson I."/>
            <person name="Pati A."/>
            <person name="Ivanova N."/>
            <person name="Mavromatis K."/>
            <person name="Chen A."/>
            <person name="Palaniappan K."/>
            <person name="D'haeseleer P."/>
            <person name="Goker M."/>
            <person name="Bristow J."/>
            <person name="Eisen J.A."/>
            <person name="Markowitz V."/>
            <person name="Hugenholtz P."/>
            <person name="Kyrpides N.C."/>
            <person name="Klenk H.P."/>
            <person name="Chain P."/>
        </authorList>
    </citation>
    <scope>NUCLEOTIDE SEQUENCE [LARGE SCALE GENOMIC DNA]</scope>
    <source>
        <strain evidence="4">ATCC 700274 / DSM 11551 / JCM 10706 / KCTC 4070 / PR3</strain>
    </source>
</reference>
<organism evidence="3 4">
    <name type="scientific">Halogeometricum borinquense (strain ATCC 700274 / DSM 11551 / JCM 10706 / KCTC 4070 / PR3)</name>
    <dbReference type="NCBI Taxonomy" id="469382"/>
    <lineage>
        <taxon>Archaea</taxon>
        <taxon>Methanobacteriati</taxon>
        <taxon>Methanobacteriota</taxon>
        <taxon>Stenosarchaea group</taxon>
        <taxon>Halobacteria</taxon>
        <taxon>Halobacteriales</taxon>
        <taxon>Haloferacaceae</taxon>
        <taxon>Halogeometricum</taxon>
    </lineage>
</organism>
<feature type="domain" description="eCIS core" evidence="2">
    <location>
        <begin position="97"/>
        <end position="174"/>
    </location>
</feature>
<evidence type="ECO:0000256" key="1">
    <source>
        <dbReference type="SAM" id="MobiDB-lite"/>
    </source>
</evidence>
<gene>
    <name evidence="3" type="ordered locus">Hbor_07690</name>
</gene>
<evidence type="ECO:0000259" key="2">
    <source>
        <dbReference type="Pfam" id="PF13699"/>
    </source>
</evidence>
<feature type="region of interest" description="Disordered" evidence="1">
    <location>
        <begin position="1"/>
        <end position="98"/>
    </location>
</feature>
<feature type="compositionally biased region" description="Basic and acidic residues" evidence="1">
    <location>
        <begin position="34"/>
        <end position="61"/>
    </location>
</feature>
<accession>E4NNL2</accession>
<sequence>MDGLDTKIQRLAKKHGAGQVREWADEGMTVDTMGKPRDMRAFRERQKQRPAEVPKDIERRNAKSVQRSRGAHHEASKAGDTNVPDSVRDVISSPGQQLDTSIQRAMEDRMGDNLGDVRIHTGPSAAKACEDINARAFTVGNHIAFNHGEYDPSSAEGQHILAHELAHVRQQTGGAVSMLPQEGELEIDPDPRLEREAEETAQRVMQGGKIGVHRMEHSDVHVQRVPQSARLGLALSKFDIDEEQEEKIRALLESYSEGSESLRPELLAALLNANGTDTPRGFDFAEDLAIDDSGSLSSDQQEQLNDLLGYRTEGNASAVDQVIATGDSSALEIAERRGTDLFSAVMGTTVEDFSEYHAATLGKWRRNLLTEIAEGHGSERILEYLARLEETMDVAQRDATTVVDGDDSIGSLSNNDPNSVFDGVAFETERLAAYVRQSEYVEMEPDREDRIDILAVEGNKAIWAEQKSPKKGYVDKDFISGEIGKTIDKFESDSVSKKIEDVSNEFNVDHHERIVELNFKSPIDEKGELRGKPLEDAKRYIESYIMKKIQFGSVPIDAVRIVVGNKVITGKINKNEVQWQ</sequence>
<protein>
    <recommendedName>
        <fullName evidence="2">eCIS core domain-containing protein</fullName>
    </recommendedName>
</protein>
<dbReference type="InterPro" id="IPR025295">
    <property type="entry name" value="eCIS_core_dom"/>
</dbReference>
<dbReference type="HOGENOM" id="CLU_469802_0_0_2"/>
<dbReference type="Pfam" id="PF13699">
    <property type="entry name" value="eCIS_core"/>
    <property type="match status" value="1"/>
</dbReference>
<dbReference type="KEGG" id="hbo:Hbor_07690"/>
<dbReference type="Proteomes" id="UP000006663">
    <property type="component" value="Chromosome"/>
</dbReference>
<evidence type="ECO:0000313" key="3">
    <source>
        <dbReference type="EMBL" id="ADQ66366.1"/>
    </source>
</evidence>
<name>E4NNL2_HALBP</name>
<dbReference type="eggNOG" id="arCOG10869">
    <property type="taxonomic scope" value="Archaea"/>
</dbReference>
<evidence type="ECO:0000313" key="4">
    <source>
        <dbReference type="Proteomes" id="UP000006663"/>
    </source>
</evidence>
<dbReference type="AlphaFoldDB" id="E4NNL2"/>
<dbReference type="EMBL" id="CP001690">
    <property type="protein sequence ID" value="ADQ66366.1"/>
    <property type="molecule type" value="Genomic_DNA"/>
</dbReference>
<dbReference type="STRING" id="469382.Hbor_07690"/>
<keyword evidence="4" id="KW-1185">Reference proteome</keyword>